<dbReference type="InParanoid" id="A0A067PIL5"/>
<keyword evidence="3" id="KW-1185">Reference proteome</keyword>
<dbReference type="HOGENOM" id="CLU_2171438_0_0_1"/>
<name>A0A067PIL5_9AGAM</name>
<protein>
    <submittedName>
        <fullName evidence="2">Uncharacterized protein</fullName>
    </submittedName>
</protein>
<feature type="region of interest" description="Disordered" evidence="1">
    <location>
        <begin position="1"/>
        <end position="79"/>
    </location>
</feature>
<dbReference type="AlphaFoldDB" id="A0A067PIL5"/>
<dbReference type="EMBL" id="KL197732">
    <property type="protein sequence ID" value="KDQ53680.1"/>
    <property type="molecule type" value="Genomic_DNA"/>
</dbReference>
<proteinExistence type="predicted"/>
<gene>
    <name evidence="2" type="ORF">JAAARDRAFT_39004</name>
</gene>
<accession>A0A067PIL5</accession>
<feature type="compositionally biased region" description="Polar residues" evidence="1">
    <location>
        <begin position="45"/>
        <end position="60"/>
    </location>
</feature>
<sequence>MEQHQPYSQTTDSNSTQQHYAATQTSNLHRHRSIVTSHHTHTPHTRLSSQKRLQLPPTTASSHSRPPSVSPSPMKPARSVFRSLRHKSTSLLGSMYLRRSMLVCLAFCQF</sequence>
<reference evidence="3" key="1">
    <citation type="journal article" date="2014" name="Proc. Natl. Acad. Sci. U.S.A.">
        <title>Extensive sampling of basidiomycete genomes demonstrates inadequacy of the white-rot/brown-rot paradigm for wood decay fungi.</title>
        <authorList>
            <person name="Riley R."/>
            <person name="Salamov A.A."/>
            <person name="Brown D.W."/>
            <person name="Nagy L.G."/>
            <person name="Floudas D."/>
            <person name="Held B.W."/>
            <person name="Levasseur A."/>
            <person name="Lombard V."/>
            <person name="Morin E."/>
            <person name="Otillar R."/>
            <person name="Lindquist E.A."/>
            <person name="Sun H."/>
            <person name="LaButti K.M."/>
            <person name="Schmutz J."/>
            <person name="Jabbour D."/>
            <person name="Luo H."/>
            <person name="Baker S.E."/>
            <person name="Pisabarro A.G."/>
            <person name="Walton J.D."/>
            <person name="Blanchette R.A."/>
            <person name="Henrissat B."/>
            <person name="Martin F."/>
            <person name="Cullen D."/>
            <person name="Hibbett D.S."/>
            <person name="Grigoriev I.V."/>
        </authorList>
    </citation>
    <scope>NUCLEOTIDE SEQUENCE [LARGE SCALE GENOMIC DNA]</scope>
    <source>
        <strain evidence="3">MUCL 33604</strain>
    </source>
</reference>
<dbReference type="Proteomes" id="UP000027265">
    <property type="component" value="Unassembled WGS sequence"/>
</dbReference>
<feature type="compositionally biased region" description="Basic residues" evidence="1">
    <location>
        <begin position="28"/>
        <end position="44"/>
    </location>
</feature>
<evidence type="ECO:0000313" key="2">
    <source>
        <dbReference type="EMBL" id="KDQ53680.1"/>
    </source>
</evidence>
<organism evidence="2 3">
    <name type="scientific">Jaapia argillacea MUCL 33604</name>
    <dbReference type="NCBI Taxonomy" id="933084"/>
    <lineage>
        <taxon>Eukaryota</taxon>
        <taxon>Fungi</taxon>
        <taxon>Dikarya</taxon>
        <taxon>Basidiomycota</taxon>
        <taxon>Agaricomycotina</taxon>
        <taxon>Agaricomycetes</taxon>
        <taxon>Agaricomycetidae</taxon>
        <taxon>Jaapiales</taxon>
        <taxon>Jaapiaceae</taxon>
        <taxon>Jaapia</taxon>
    </lineage>
</organism>
<evidence type="ECO:0000313" key="3">
    <source>
        <dbReference type="Proteomes" id="UP000027265"/>
    </source>
</evidence>
<feature type="compositionally biased region" description="Polar residues" evidence="1">
    <location>
        <begin position="1"/>
        <end position="27"/>
    </location>
</feature>
<evidence type="ECO:0000256" key="1">
    <source>
        <dbReference type="SAM" id="MobiDB-lite"/>
    </source>
</evidence>